<dbReference type="EMBL" id="JBHPBY010000412">
    <property type="protein sequence ID" value="MFC1853052.1"/>
    <property type="molecule type" value="Genomic_DNA"/>
</dbReference>
<dbReference type="Pfam" id="PF07603">
    <property type="entry name" value="Lcl_C"/>
    <property type="match status" value="1"/>
</dbReference>
<evidence type="ECO:0000313" key="2">
    <source>
        <dbReference type="EMBL" id="MFC1853052.1"/>
    </source>
</evidence>
<name>A0ABV6Z3N8_UNCC1</name>
<accession>A0ABV6Z3N8</accession>
<dbReference type="InterPro" id="IPR011460">
    <property type="entry name" value="Lcl_C"/>
</dbReference>
<evidence type="ECO:0000313" key="3">
    <source>
        <dbReference type="Proteomes" id="UP001594351"/>
    </source>
</evidence>
<feature type="domain" description="Lcl C-terminal" evidence="1">
    <location>
        <begin position="209"/>
        <end position="323"/>
    </location>
</feature>
<organism evidence="2 3">
    <name type="scientific">candidate division CSSED10-310 bacterium</name>
    <dbReference type="NCBI Taxonomy" id="2855610"/>
    <lineage>
        <taxon>Bacteria</taxon>
        <taxon>Bacteria division CSSED10-310</taxon>
    </lineage>
</organism>
<comment type="caution">
    <text evidence="2">The sequence shown here is derived from an EMBL/GenBank/DDBJ whole genome shotgun (WGS) entry which is preliminary data.</text>
</comment>
<reference evidence="2 3" key="1">
    <citation type="submission" date="2024-09" db="EMBL/GenBank/DDBJ databases">
        <title>Laminarin stimulates single cell rates of sulfate reduction while oxygen inhibits transcriptomic activity in coastal marine sediment.</title>
        <authorList>
            <person name="Lindsay M."/>
            <person name="Orcutt B."/>
            <person name="Emerson D."/>
            <person name="Stepanauskas R."/>
            <person name="D'Angelo T."/>
        </authorList>
    </citation>
    <scope>NUCLEOTIDE SEQUENCE [LARGE SCALE GENOMIC DNA]</scope>
    <source>
        <strain evidence="2">SAG AM-311-K15</strain>
    </source>
</reference>
<protein>
    <submittedName>
        <fullName evidence="2">DUF1566 domain-containing protein</fullName>
    </submittedName>
</protein>
<keyword evidence="3" id="KW-1185">Reference proteome</keyword>
<gene>
    <name evidence="2" type="ORF">ACFL27_22875</name>
</gene>
<proteinExistence type="predicted"/>
<sequence>MFRNFFIFILILTVAACSPNPTGSKKSQEKSQTVPRKIIREAGAFVVFNDGTLLDRITGLMWATTDNGSDISRFDADDFYRIPGWLTGKTCRIGGYTDWRLPTLAELSQVFDTTRDSYALMATKEEKVNVSLLFKISGTFLWAQDWDESHSGFYEVSSGEHLFQKPNSKDRIRVLPVRREQQPMPDLTFEKQFARKVDSNERFQLNDNGTVWDNKTELMWAAKDNGADIDWESARSYCQNLTTGDYNDWRLPTQEELASLYLKEYSYSIPQLVRDVHIIPTIKLSTPWVWSADVSGDFSAYVYSFDKPTTSYQPKTNKNHMRVLPVRTPPIRQFGKTTDKKQQ</sequence>
<dbReference type="PROSITE" id="PS51257">
    <property type="entry name" value="PROKAR_LIPOPROTEIN"/>
    <property type="match status" value="1"/>
</dbReference>
<dbReference type="Proteomes" id="UP001594351">
    <property type="component" value="Unassembled WGS sequence"/>
</dbReference>
<evidence type="ECO:0000259" key="1">
    <source>
        <dbReference type="Pfam" id="PF07603"/>
    </source>
</evidence>